<evidence type="ECO:0000313" key="2">
    <source>
        <dbReference type="Proteomes" id="UP001264980"/>
    </source>
</evidence>
<accession>A0ABU1QU26</accession>
<dbReference type="GO" id="GO:0003677">
    <property type="term" value="F:DNA binding"/>
    <property type="evidence" value="ECO:0007669"/>
    <property type="project" value="UniProtKB-KW"/>
</dbReference>
<dbReference type="Gene3D" id="3.40.50.2300">
    <property type="match status" value="1"/>
</dbReference>
<organism evidence="1 2">
    <name type="scientific">Dyadobacter fermentans</name>
    <dbReference type="NCBI Taxonomy" id="94254"/>
    <lineage>
        <taxon>Bacteria</taxon>
        <taxon>Pseudomonadati</taxon>
        <taxon>Bacteroidota</taxon>
        <taxon>Cytophagia</taxon>
        <taxon>Cytophagales</taxon>
        <taxon>Spirosomataceae</taxon>
        <taxon>Dyadobacter</taxon>
    </lineage>
</organism>
<comment type="caution">
    <text evidence="1">The sequence shown here is derived from an EMBL/GenBank/DDBJ whole genome shotgun (WGS) entry which is preliminary data.</text>
</comment>
<name>A0ABU1QU26_9BACT</name>
<keyword evidence="1" id="KW-0238">DNA-binding</keyword>
<dbReference type="InterPro" id="IPR011006">
    <property type="entry name" value="CheY-like_superfamily"/>
</dbReference>
<dbReference type="Proteomes" id="UP001264980">
    <property type="component" value="Unassembled WGS sequence"/>
</dbReference>
<evidence type="ECO:0000313" key="1">
    <source>
        <dbReference type="EMBL" id="MDR6804660.1"/>
    </source>
</evidence>
<sequence>MITTVIDTHSTSIRRLTQTLRESVEDIHIFPFESAESMIDAMTHVGISPALAVISINQVVYEQDLAFCKSITTYWPTCKIIVFYQQRKMVRPFLKLGPHGFLKKDADVKEVRECVEWVLSGRRYCNNDFIDWIIGTSPKRLNVR</sequence>
<keyword evidence="2" id="KW-1185">Reference proteome</keyword>
<proteinExistence type="predicted"/>
<dbReference type="SUPFAM" id="SSF52172">
    <property type="entry name" value="CheY-like"/>
    <property type="match status" value="1"/>
</dbReference>
<protein>
    <submittedName>
        <fullName evidence="1">DNA-binding NarL/FixJ family response regulator</fullName>
    </submittedName>
</protein>
<gene>
    <name evidence="1" type="ORF">J2W84_001706</name>
</gene>
<dbReference type="RefSeq" id="WP_309981936.1">
    <property type="nucleotide sequence ID" value="NZ_JAVDTI010000002.1"/>
</dbReference>
<dbReference type="EMBL" id="JAVDTI010000002">
    <property type="protein sequence ID" value="MDR6804660.1"/>
    <property type="molecule type" value="Genomic_DNA"/>
</dbReference>
<reference evidence="1 2" key="1">
    <citation type="submission" date="2023-07" db="EMBL/GenBank/DDBJ databases">
        <title>Sorghum-associated microbial communities from plants grown in Nebraska, USA.</title>
        <authorList>
            <person name="Schachtman D."/>
        </authorList>
    </citation>
    <scope>NUCLEOTIDE SEQUENCE [LARGE SCALE GENOMIC DNA]</scope>
    <source>
        <strain evidence="1 2">BE57</strain>
    </source>
</reference>